<evidence type="ECO:0000256" key="1">
    <source>
        <dbReference type="SAM" id="MobiDB-lite"/>
    </source>
</evidence>
<evidence type="ECO:0000313" key="4">
    <source>
        <dbReference type="Proteomes" id="UP001152049"/>
    </source>
</evidence>
<dbReference type="Pfam" id="PF26639">
    <property type="entry name" value="Het-6_barrel"/>
    <property type="match status" value="1"/>
</dbReference>
<name>A0A9W8S384_9HYPO</name>
<accession>A0A9W8S384</accession>
<dbReference type="EMBL" id="JAOQAZ010000008">
    <property type="protein sequence ID" value="KAJ4264475.1"/>
    <property type="molecule type" value="Genomic_DNA"/>
</dbReference>
<organism evidence="3 4">
    <name type="scientific">Fusarium torreyae</name>
    <dbReference type="NCBI Taxonomy" id="1237075"/>
    <lineage>
        <taxon>Eukaryota</taxon>
        <taxon>Fungi</taxon>
        <taxon>Dikarya</taxon>
        <taxon>Ascomycota</taxon>
        <taxon>Pezizomycotina</taxon>
        <taxon>Sordariomycetes</taxon>
        <taxon>Hypocreomycetidae</taxon>
        <taxon>Hypocreales</taxon>
        <taxon>Nectriaceae</taxon>
        <taxon>Fusarium</taxon>
    </lineage>
</organism>
<evidence type="ECO:0000259" key="2">
    <source>
        <dbReference type="Pfam" id="PF06985"/>
    </source>
</evidence>
<feature type="compositionally biased region" description="Acidic residues" evidence="1">
    <location>
        <begin position="547"/>
        <end position="564"/>
    </location>
</feature>
<protein>
    <recommendedName>
        <fullName evidence="2">Heterokaryon incompatibility domain-containing protein</fullName>
    </recommendedName>
</protein>
<evidence type="ECO:0000313" key="3">
    <source>
        <dbReference type="EMBL" id="KAJ4264475.1"/>
    </source>
</evidence>
<feature type="compositionally biased region" description="Low complexity" evidence="1">
    <location>
        <begin position="565"/>
        <end position="576"/>
    </location>
</feature>
<dbReference type="PANTHER" id="PTHR24148">
    <property type="entry name" value="ANKYRIN REPEAT DOMAIN-CONTAINING PROTEIN 39 HOMOLOG-RELATED"/>
    <property type="match status" value="1"/>
</dbReference>
<comment type="caution">
    <text evidence="3">The sequence shown here is derived from an EMBL/GenBank/DDBJ whole genome shotgun (WGS) entry which is preliminary data.</text>
</comment>
<dbReference type="PANTHER" id="PTHR24148:SF79">
    <property type="entry name" value="HETEROKARYON INCOMPATIBILITY DOMAIN-CONTAINING PROTEIN"/>
    <property type="match status" value="1"/>
</dbReference>
<dbReference type="InterPro" id="IPR052895">
    <property type="entry name" value="HetReg/Transcr_Mod"/>
</dbReference>
<dbReference type="AlphaFoldDB" id="A0A9W8S384"/>
<sequence>MFIYKPLSQEAKEFRLIRLCCAPKADGINLELRHASANDNIAYHAVSYVWGDPKDVARVNVDGQTFFVSGNLVALLYQLLDKGVTDWLWTDSICINQADQQEKEWQVNAMDQIYGNAKLVYLWLGPGNPQTDMAMKLLHKYGRQIVVDFGGTEQWNFEKMNQQLFKALSTGKKPKRGTHQAVHLFYDLYNERGLHRSDEDRPLEEYPLLNGLRDIMERPFWRRVWIVQEITLAQEALIMCGNASMPVEYISEAIDTLRQCTVIFSEFSDLSFLQGLGSSYFTTTTLNLREYRQRGEEVSLLHLLLSDHEGPRYLATEPRDLIFGLLSIVRERDAFGLRADYSEPVGRVFARATKAFVDWWPPTKDDDWDITFTMDSFRPSDVPGLPSWTPDYESIGKNGFDVETIKDNCVAFATKGAPNSQLIAKPNDDPMVLSRRGCVVDTITDVMAPFPDVSWAEASSETEDAAKACAMIGRAVMSFMNLGAEATSDEDYIWQTVALTFQDLYDEDKGPPEDKDVHPDIWKFMRALFRGDKIDPDTAQTVKDQLDDLEDSSDEEWEDADTESEASSNADSSSETSSDDDDDSDEAEEATEEMIEKFWNALPDLNGRTLFKTTNGMLGLGRTTVKGGDIVTLIWDVPTPIILRPHGENYLFLGDAYVNGIMKGEFLSRKPQEVVFSLV</sequence>
<dbReference type="Pfam" id="PF06985">
    <property type="entry name" value="HET"/>
    <property type="match status" value="1"/>
</dbReference>
<feature type="domain" description="Heterokaryon incompatibility" evidence="2">
    <location>
        <begin position="43"/>
        <end position="229"/>
    </location>
</feature>
<proteinExistence type="predicted"/>
<dbReference type="Proteomes" id="UP001152049">
    <property type="component" value="Unassembled WGS sequence"/>
</dbReference>
<feature type="region of interest" description="Disordered" evidence="1">
    <location>
        <begin position="546"/>
        <end position="592"/>
    </location>
</feature>
<keyword evidence="4" id="KW-1185">Reference proteome</keyword>
<dbReference type="InterPro" id="IPR010730">
    <property type="entry name" value="HET"/>
</dbReference>
<dbReference type="OrthoDB" id="2157530at2759"/>
<gene>
    <name evidence="3" type="ORF">NW762_005675</name>
</gene>
<reference evidence="3" key="1">
    <citation type="submission" date="2022-09" db="EMBL/GenBank/DDBJ databases">
        <title>Fusarium specimens isolated from Avocado Roots.</title>
        <authorList>
            <person name="Stajich J."/>
            <person name="Roper C."/>
            <person name="Heimlech-Rivalta G."/>
        </authorList>
    </citation>
    <scope>NUCLEOTIDE SEQUENCE</scope>
    <source>
        <strain evidence="3">CF00136</strain>
    </source>
</reference>
<feature type="compositionally biased region" description="Acidic residues" evidence="1">
    <location>
        <begin position="577"/>
        <end position="592"/>
    </location>
</feature>